<dbReference type="InterPro" id="IPR029063">
    <property type="entry name" value="SAM-dependent_MTases_sf"/>
</dbReference>
<dbReference type="InterPro" id="IPR041698">
    <property type="entry name" value="Methyltransf_25"/>
</dbReference>
<dbReference type="AlphaFoldDB" id="X5MCN9"/>
<protein>
    <submittedName>
        <fullName evidence="2">Phosphatidylethanolamine N-methyltransferase</fullName>
        <ecNumber evidence="2">2.1.1.17</ecNumber>
    </submittedName>
</protein>
<evidence type="ECO:0000259" key="1">
    <source>
        <dbReference type="Pfam" id="PF13649"/>
    </source>
</evidence>
<keyword evidence="2" id="KW-0808">Transferase</keyword>
<organism evidence="2 3">
    <name type="scientific">Candidatus Phaeomarinibacter ectocarpi</name>
    <dbReference type="NCBI Taxonomy" id="1458461"/>
    <lineage>
        <taxon>Bacteria</taxon>
        <taxon>Pseudomonadati</taxon>
        <taxon>Pseudomonadota</taxon>
        <taxon>Alphaproteobacteria</taxon>
        <taxon>Hyphomicrobiales</taxon>
        <taxon>Parvibaculaceae</taxon>
        <taxon>Candidatus Phaeomarinibacter</taxon>
    </lineage>
</organism>
<dbReference type="Proteomes" id="UP000032160">
    <property type="component" value="Chromosome I"/>
</dbReference>
<evidence type="ECO:0000313" key="2">
    <source>
        <dbReference type="EMBL" id="CDO59382.1"/>
    </source>
</evidence>
<dbReference type="GO" id="GO:0004608">
    <property type="term" value="F:phosphatidylethanolamine N-methyltransferase activity"/>
    <property type="evidence" value="ECO:0007669"/>
    <property type="project" value="UniProtKB-EC"/>
</dbReference>
<dbReference type="HOGENOM" id="CLU_085338_1_0_5"/>
<keyword evidence="2" id="KW-0489">Methyltransferase</keyword>
<dbReference type="SUPFAM" id="SSF53335">
    <property type="entry name" value="S-adenosyl-L-methionine-dependent methyltransferases"/>
    <property type="match status" value="1"/>
</dbReference>
<name>X5MCN9_9HYPH</name>
<feature type="domain" description="Methyltransferase" evidence="1">
    <location>
        <begin position="51"/>
        <end position="147"/>
    </location>
</feature>
<gene>
    <name evidence="2" type="ORF">BN1012_Phect1168</name>
</gene>
<sequence length="193" mass="21072">MTDIIQPAKKSSFLNFIWQFIRNPKSVGAIAPSGAVLSRKMATGLDANSRVLELGGGTGTLTRGIANAGVTGSNLTVIEMNPDFIRSLTEQFPGARIVDHSAFEIETLPAEVCDLNAVVSGLPLVNMSRDNHRAIMRGAFSRLKPGGCYRQFTYRPRCPIGPDVLEEFGLKATYEAMALRNLPPAFVYRIERT</sequence>
<dbReference type="KEGG" id="pect:BN1012_Phect1168"/>
<dbReference type="STRING" id="1458461.BN1012_Phect1168"/>
<dbReference type="GO" id="GO:0032259">
    <property type="term" value="P:methylation"/>
    <property type="evidence" value="ECO:0007669"/>
    <property type="project" value="UniProtKB-KW"/>
</dbReference>
<proteinExistence type="predicted"/>
<dbReference type="EC" id="2.1.1.17" evidence="2"/>
<dbReference type="Pfam" id="PF13649">
    <property type="entry name" value="Methyltransf_25"/>
    <property type="match status" value="1"/>
</dbReference>
<reference evidence="2 3" key="1">
    <citation type="journal article" date="2014" name="Front. Genet.">
        <title>Genome and metabolic network of "Candidatus Phaeomarinobacter ectocarpi" Ec32, a new candidate genus of Alphaproteobacteria frequently associated with brown algae.</title>
        <authorList>
            <person name="Dittami S.M."/>
            <person name="Barbeyron T."/>
            <person name="Boyen C."/>
            <person name="Cambefort J."/>
            <person name="Collet G."/>
            <person name="Delage L."/>
            <person name="Gobet A."/>
            <person name="Groisillier A."/>
            <person name="Leblanc C."/>
            <person name="Michel G."/>
            <person name="Scornet D."/>
            <person name="Siegel A."/>
            <person name="Tapia J.E."/>
            <person name="Tonon T."/>
        </authorList>
    </citation>
    <scope>NUCLEOTIDE SEQUENCE [LARGE SCALE GENOMIC DNA]</scope>
    <source>
        <strain evidence="2 3">Ec32</strain>
    </source>
</reference>
<evidence type="ECO:0000313" key="3">
    <source>
        <dbReference type="Proteomes" id="UP000032160"/>
    </source>
</evidence>
<dbReference type="EMBL" id="HG966617">
    <property type="protein sequence ID" value="CDO59382.1"/>
    <property type="molecule type" value="Genomic_DNA"/>
</dbReference>
<keyword evidence="3" id="KW-1185">Reference proteome</keyword>
<accession>X5MCN9</accession>
<dbReference type="Gene3D" id="3.40.50.150">
    <property type="entry name" value="Vaccinia Virus protein VP39"/>
    <property type="match status" value="1"/>
</dbReference>